<accession>Q0UUT5</accession>
<feature type="compositionally biased region" description="Acidic residues" evidence="1">
    <location>
        <begin position="166"/>
        <end position="181"/>
    </location>
</feature>
<protein>
    <submittedName>
        <fullName evidence="2">Uncharacterized protein</fullName>
    </submittedName>
</protein>
<dbReference type="InParanoid" id="Q0UUT5"/>
<dbReference type="GeneID" id="5971764"/>
<evidence type="ECO:0000313" key="3">
    <source>
        <dbReference type="Proteomes" id="UP000001055"/>
    </source>
</evidence>
<dbReference type="RefSeq" id="XP_001794896.1">
    <property type="nucleotide sequence ID" value="XM_001794844.1"/>
</dbReference>
<reference evidence="3" key="1">
    <citation type="journal article" date="2007" name="Plant Cell">
        <title>Dothideomycete-plant interactions illuminated by genome sequencing and EST analysis of the wheat pathogen Stagonospora nodorum.</title>
        <authorList>
            <person name="Hane J.K."/>
            <person name="Lowe R.G."/>
            <person name="Solomon P.S."/>
            <person name="Tan K.C."/>
            <person name="Schoch C.L."/>
            <person name="Spatafora J.W."/>
            <person name="Crous P.W."/>
            <person name="Kodira C."/>
            <person name="Birren B.W."/>
            <person name="Galagan J.E."/>
            <person name="Torriani S.F."/>
            <person name="McDonald B.A."/>
            <person name="Oliver R.P."/>
        </authorList>
    </citation>
    <scope>NUCLEOTIDE SEQUENCE [LARGE SCALE GENOMIC DNA]</scope>
    <source>
        <strain evidence="3">SN15 / ATCC MYA-4574 / FGSC 10173</strain>
    </source>
</reference>
<feature type="compositionally biased region" description="Basic and acidic residues" evidence="1">
    <location>
        <begin position="182"/>
        <end position="192"/>
    </location>
</feature>
<evidence type="ECO:0000313" key="2">
    <source>
        <dbReference type="EMBL" id="EAT88239.2"/>
    </source>
</evidence>
<dbReference type="KEGG" id="pno:SNOG_04479"/>
<gene>
    <name evidence="2" type="ORF">SNOG_04479</name>
</gene>
<name>Q0UUT5_PHANO</name>
<sequence length="192" mass="21459">MCDALETGFDEVKWKWHYPRTLLNLLLVSRQLYAETKFLIFSTNMFAGCAEDLGAIFLTKTSHEQLSTVRTIGLLVSEITCVANCPEQVIDRISGSYPALQNLSSLKTLVILWLRVVPAGFGDRGKLHEALEKIAKGEMGKLMPDKDLECEATKWHCCESCDAIADADDNDEDGDDSDEDEDSKKYSEEDQA</sequence>
<dbReference type="Proteomes" id="UP000001055">
    <property type="component" value="Unassembled WGS sequence"/>
</dbReference>
<dbReference type="AlphaFoldDB" id="Q0UUT5"/>
<feature type="region of interest" description="Disordered" evidence="1">
    <location>
        <begin position="166"/>
        <end position="192"/>
    </location>
</feature>
<proteinExistence type="predicted"/>
<dbReference type="EMBL" id="CH445330">
    <property type="protein sequence ID" value="EAT88239.2"/>
    <property type="molecule type" value="Genomic_DNA"/>
</dbReference>
<evidence type="ECO:0000256" key="1">
    <source>
        <dbReference type="SAM" id="MobiDB-lite"/>
    </source>
</evidence>
<organism evidence="2 3">
    <name type="scientific">Phaeosphaeria nodorum (strain SN15 / ATCC MYA-4574 / FGSC 10173)</name>
    <name type="common">Glume blotch fungus</name>
    <name type="synonym">Parastagonospora nodorum</name>
    <dbReference type="NCBI Taxonomy" id="321614"/>
    <lineage>
        <taxon>Eukaryota</taxon>
        <taxon>Fungi</taxon>
        <taxon>Dikarya</taxon>
        <taxon>Ascomycota</taxon>
        <taxon>Pezizomycotina</taxon>
        <taxon>Dothideomycetes</taxon>
        <taxon>Pleosporomycetidae</taxon>
        <taxon>Pleosporales</taxon>
        <taxon>Pleosporineae</taxon>
        <taxon>Phaeosphaeriaceae</taxon>
        <taxon>Parastagonospora</taxon>
    </lineage>
</organism>
<dbReference type="VEuPathDB" id="FungiDB:JI435_044790"/>